<dbReference type="Proteomes" id="UP001341840">
    <property type="component" value="Unassembled WGS sequence"/>
</dbReference>
<dbReference type="PANTHER" id="PTHR10091:SF34">
    <property type="entry name" value="ALDOSE 1-EPIMERASE"/>
    <property type="match status" value="1"/>
</dbReference>
<reference evidence="1 2" key="1">
    <citation type="journal article" date="2023" name="Plants (Basel)">
        <title>Bridging the Gap: Combining Genomics and Transcriptomics Approaches to Understand Stylosanthes scabra, an Orphan Legume from the Brazilian Caatinga.</title>
        <authorList>
            <person name="Ferreira-Neto J.R.C."/>
            <person name="da Silva M.D."/>
            <person name="Binneck E."/>
            <person name="de Melo N.F."/>
            <person name="da Silva R.H."/>
            <person name="de Melo A.L.T.M."/>
            <person name="Pandolfi V."/>
            <person name="Bustamante F.O."/>
            <person name="Brasileiro-Vidal A.C."/>
            <person name="Benko-Iseppon A.M."/>
        </authorList>
    </citation>
    <scope>NUCLEOTIDE SEQUENCE [LARGE SCALE GENOMIC DNA]</scope>
    <source>
        <tissue evidence="1">Leaves</tissue>
    </source>
</reference>
<organism evidence="1 2">
    <name type="scientific">Stylosanthes scabra</name>
    <dbReference type="NCBI Taxonomy" id="79078"/>
    <lineage>
        <taxon>Eukaryota</taxon>
        <taxon>Viridiplantae</taxon>
        <taxon>Streptophyta</taxon>
        <taxon>Embryophyta</taxon>
        <taxon>Tracheophyta</taxon>
        <taxon>Spermatophyta</taxon>
        <taxon>Magnoliopsida</taxon>
        <taxon>eudicotyledons</taxon>
        <taxon>Gunneridae</taxon>
        <taxon>Pentapetalae</taxon>
        <taxon>rosids</taxon>
        <taxon>fabids</taxon>
        <taxon>Fabales</taxon>
        <taxon>Fabaceae</taxon>
        <taxon>Papilionoideae</taxon>
        <taxon>50 kb inversion clade</taxon>
        <taxon>dalbergioids sensu lato</taxon>
        <taxon>Dalbergieae</taxon>
        <taxon>Pterocarpus clade</taxon>
        <taxon>Stylosanthes</taxon>
    </lineage>
</organism>
<dbReference type="SUPFAM" id="SSF74650">
    <property type="entry name" value="Galactose mutarotase-like"/>
    <property type="match status" value="1"/>
</dbReference>
<evidence type="ECO:0000313" key="2">
    <source>
        <dbReference type="Proteomes" id="UP001341840"/>
    </source>
</evidence>
<evidence type="ECO:0008006" key="3">
    <source>
        <dbReference type="Google" id="ProtNLM"/>
    </source>
</evidence>
<dbReference type="InterPro" id="IPR014718">
    <property type="entry name" value="GH-type_carb-bd"/>
</dbReference>
<dbReference type="Pfam" id="PF01263">
    <property type="entry name" value="Aldose_epim"/>
    <property type="match status" value="2"/>
</dbReference>
<dbReference type="InterPro" id="IPR008183">
    <property type="entry name" value="Aldose_1/G6P_1-epimerase"/>
</dbReference>
<name>A0ABU6YBI9_9FABA</name>
<keyword evidence="2" id="KW-1185">Reference proteome</keyword>
<accession>A0ABU6YBI9</accession>
<evidence type="ECO:0000313" key="1">
    <source>
        <dbReference type="EMBL" id="MED6206756.1"/>
    </source>
</evidence>
<gene>
    <name evidence="1" type="ORF">PIB30_029731</name>
</gene>
<protein>
    <recommendedName>
        <fullName evidence="3">Aldose 1-epimerase</fullName>
    </recommendedName>
</protein>
<dbReference type="PANTHER" id="PTHR10091">
    <property type="entry name" value="ALDOSE-1-EPIMERASE"/>
    <property type="match status" value="1"/>
</dbReference>
<dbReference type="InterPro" id="IPR011013">
    <property type="entry name" value="Gal_mutarotase_sf_dom"/>
</dbReference>
<dbReference type="Gene3D" id="2.70.98.10">
    <property type="match status" value="2"/>
</dbReference>
<proteinExistence type="predicted"/>
<dbReference type="EMBL" id="JASCZI010241777">
    <property type="protein sequence ID" value="MED6206756.1"/>
    <property type="molecule type" value="Genomic_DNA"/>
</dbReference>
<comment type="caution">
    <text evidence="1">The sequence shown here is derived from an EMBL/GenBank/DDBJ whole genome shotgun (WGS) entry which is preliminary data.</text>
</comment>
<sequence>MFNLQNDTQYFGATVGRVANRIGGAQFTLNGIHYKLIANEGNNALHGNHNSGNILNQVVQIFASEFTPFDDQLIPTGNFSSVKGTLNDFLKPQVVGSRINQLSKTNGYNVNYVLDKNHVRDITVHMPNHDHNEITVADIVMDKRSGRVMKIATNQPGLQFYTANYVKNDKGKDGFVYQPRSALCLETQAFPDSVNHPNFPSTIVTTEKPYKHIVFFKFSTDPPRGFS</sequence>